<dbReference type="InterPro" id="IPR018247">
    <property type="entry name" value="EF_Hand_1_Ca_BS"/>
</dbReference>
<protein>
    <submittedName>
        <fullName evidence="4">5-Nucleotidase</fullName>
    </submittedName>
</protein>
<dbReference type="EMBL" id="CAICTM010000115">
    <property type="protein sequence ID" value="CAB9501703.1"/>
    <property type="molecule type" value="Genomic_DNA"/>
</dbReference>
<evidence type="ECO:0000256" key="1">
    <source>
        <dbReference type="ARBA" id="ARBA00022837"/>
    </source>
</evidence>
<proteinExistence type="predicted"/>
<feature type="chain" id="PRO_5040176075" evidence="3">
    <location>
        <begin position="28"/>
        <end position="738"/>
    </location>
</feature>
<gene>
    <name evidence="4" type="ORF">SEMRO_116_G056960.1</name>
</gene>
<keyword evidence="5" id="KW-1185">Reference proteome</keyword>
<dbReference type="InterPro" id="IPR011992">
    <property type="entry name" value="EF-hand-dom_pair"/>
</dbReference>
<accession>A0A9N8H9F2</accession>
<evidence type="ECO:0000313" key="5">
    <source>
        <dbReference type="Proteomes" id="UP001153069"/>
    </source>
</evidence>
<dbReference type="InterPro" id="IPR029052">
    <property type="entry name" value="Metallo-depent_PP-like"/>
</dbReference>
<sequence>MMMAPVLSVIQILAVLLLCQAVSVTQALSSPSPNKQNSPVGKRFQYGGGRTAGQADMPNLSNEEDDNDEAIDRWQPQPLQPDEARLTVVQITDVYTLEHFASLKTMLATTRQQLKQYKQQLAASEGEEDTSSEEETNDDDDQYLTDKSDDGVISVLTGDFLAPYLLSSVDRGKGMMRALAGTPVDYLTWGNHEADIDHRTVCRHVREFNGKWINSNMLDHEAMDAQQDYDVVEIESANGHHKRRIGLVGVLSDDPDLYSHFKPPGAFGGATITDPWKTLQEYQTKLEGPTHNCDVVLPLQHLYVPDDHKTCQQFDFPVVLSGHDHHRVDEIVHGTRLLKPGLDAIYATVLELSWATAEQVAPTVKARFVKTDDWPADPELEEINDRAYDSLAPLRDTELARVPPAFEPLSSVNSRGRVCSMGRFLCSLVKSSLNSTQRRQRAHRVDAVLLMGGNIRGGTDYPKGSYFSLEALEAEIKPDESVAVVQMPGWLLAKGVAETHSGDPIPGWIQYDDGVKEKLPEDGDGAPVVTHVNDLPIDPDMTYRVATKISDLANGQSPSWKEYYLKHGIDNLISDYTTYPEALPTKGAYVNVYAELMSFFSKNLWRKMWEAMTPLAMAVEKGTEVDNLEIDATSLDELCDVEANCLPEQRLSVLDQDDSGVVTIDDIHLALADILHLSVDGSGTETSLAEFVHNFADADGDGVVTVGDMKSFCAEIPEIYDNQKWRLAFPRPEQLLSR</sequence>
<feature type="region of interest" description="Disordered" evidence="2">
    <location>
        <begin position="118"/>
        <end position="147"/>
    </location>
</feature>
<dbReference type="AlphaFoldDB" id="A0A9N8H9F2"/>
<dbReference type="OrthoDB" id="10252235at2759"/>
<dbReference type="GO" id="GO:0016787">
    <property type="term" value="F:hydrolase activity"/>
    <property type="evidence" value="ECO:0007669"/>
    <property type="project" value="InterPro"/>
</dbReference>
<feature type="signal peptide" evidence="3">
    <location>
        <begin position="1"/>
        <end position="27"/>
    </location>
</feature>
<reference evidence="4" key="1">
    <citation type="submission" date="2020-06" db="EMBL/GenBank/DDBJ databases">
        <authorList>
            <consortium name="Plant Systems Biology data submission"/>
        </authorList>
    </citation>
    <scope>NUCLEOTIDE SEQUENCE</scope>
    <source>
        <strain evidence="4">D6</strain>
    </source>
</reference>
<keyword evidence="3" id="KW-0732">Signal</keyword>
<evidence type="ECO:0000313" key="4">
    <source>
        <dbReference type="EMBL" id="CAB9501703.1"/>
    </source>
</evidence>
<organism evidence="4 5">
    <name type="scientific">Seminavis robusta</name>
    <dbReference type="NCBI Taxonomy" id="568900"/>
    <lineage>
        <taxon>Eukaryota</taxon>
        <taxon>Sar</taxon>
        <taxon>Stramenopiles</taxon>
        <taxon>Ochrophyta</taxon>
        <taxon>Bacillariophyta</taxon>
        <taxon>Bacillariophyceae</taxon>
        <taxon>Bacillariophycidae</taxon>
        <taxon>Naviculales</taxon>
        <taxon>Naviculaceae</taxon>
        <taxon>Seminavis</taxon>
    </lineage>
</organism>
<dbReference type="InterPro" id="IPR006179">
    <property type="entry name" value="5_nucleotidase/apyrase"/>
</dbReference>
<evidence type="ECO:0000256" key="2">
    <source>
        <dbReference type="SAM" id="MobiDB-lite"/>
    </source>
</evidence>
<feature type="region of interest" description="Disordered" evidence="2">
    <location>
        <begin position="28"/>
        <end position="68"/>
    </location>
</feature>
<evidence type="ECO:0000256" key="3">
    <source>
        <dbReference type="SAM" id="SignalP"/>
    </source>
</evidence>
<dbReference type="Proteomes" id="UP001153069">
    <property type="component" value="Unassembled WGS sequence"/>
</dbReference>
<name>A0A9N8H9F2_9STRA</name>
<dbReference type="PROSITE" id="PS00018">
    <property type="entry name" value="EF_HAND_1"/>
    <property type="match status" value="2"/>
</dbReference>
<feature type="compositionally biased region" description="Polar residues" evidence="2">
    <location>
        <begin position="28"/>
        <end position="39"/>
    </location>
</feature>
<feature type="compositionally biased region" description="Acidic residues" evidence="2">
    <location>
        <begin position="125"/>
        <end position="143"/>
    </location>
</feature>
<dbReference type="PANTHER" id="PTHR11575:SF48">
    <property type="entry name" value="5'-NUCLEOTIDASE"/>
    <property type="match status" value="1"/>
</dbReference>
<dbReference type="Gene3D" id="3.60.21.10">
    <property type="match status" value="1"/>
</dbReference>
<dbReference type="GO" id="GO:0009166">
    <property type="term" value="P:nucleotide catabolic process"/>
    <property type="evidence" value="ECO:0007669"/>
    <property type="project" value="InterPro"/>
</dbReference>
<keyword evidence="1" id="KW-0106">Calcium</keyword>
<dbReference type="SUPFAM" id="SSF47473">
    <property type="entry name" value="EF-hand"/>
    <property type="match status" value="1"/>
</dbReference>
<comment type="caution">
    <text evidence="4">The sequence shown here is derived from an EMBL/GenBank/DDBJ whole genome shotgun (WGS) entry which is preliminary data.</text>
</comment>
<dbReference type="PANTHER" id="PTHR11575">
    <property type="entry name" value="5'-NUCLEOTIDASE-RELATED"/>
    <property type="match status" value="1"/>
</dbReference>
<dbReference type="SUPFAM" id="SSF56300">
    <property type="entry name" value="Metallo-dependent phosphatases"/>
    <property type="match status" value="1"/>
</dbReference>